<organism evidence="3">
    <name type="scientific">Nippostrongylus brasiliensis</name>
    <name type="common">Rat hookworm</name>
    <dbReference type="NCBI Taxonomy" id="27835"/>
    <lineage>
        <taxon>Eukaryota</taxon>
        <taxon>Metazoa</taxon>
        <taxon>Ecdysozoa</taxon>
        <taxon>Nematoda</taxon>
        <taxon>Chromadorea</taxon>
        <taxon>Rhabditida</taxon>
        <taxon>Rhabditina</taxon>
        <taxon>Rhabditomorpha</taxon>
        <taxon>Strongyloidea</taxon>
        <taxon>Heligmosomidae</taxon>
        <taxon>Nippostrongylus</taxon>
    </lineage>
</organism>
<dbReference type="AlphaFoldDB" id="A0A0N4XF31"/>
<sequence>MRVTTFFMPMLIGVFSDEKDQSGYSQTENDTMSTAYQGNANDTSAVFDAKGLRSEINK</sequence>
<dbReference type="WBParaSite" id="NBR_0000113301-mRNA-1">
    <property type="protein sequence ID" value="NBR_0000113301-mRNA-1"/>
    <property type="gene ID" value="NBR_0000113301"/>
</dbReference>
<evidence type="ECO:0000313" key="2">
    <source>
        <dbReference type="Proteomes" id="UP000271162"/>
    </source>
</evidence>
<gene>
    <name evidence="1" type="ORF">NBR_LOCUS1134</name>
</gene>
<keyword evidence="2" id="KW-1185">Reference proteome</keyword>
<dbReference type="EMBL" id="UYSL01000771">
    <property type="protein sequence ID" value="VDL64398.1"/>
    <property type="molecule type" value="Genomic_DNA"/>
</dbReference>
<evidence type="ECO:0000313" key="3">
    <source>
        <dbReference type="WBParaSite" id="NBR_0000113301-mRNA-1"/>
    </source>
</evidence>
<reference evidence="1 2" key="2">
    <citation type="submission" date="2018-11" db="EMBL/GenBank/DDBJ databases">
        <authorList>
            <consortium name="Pathogen Informatics"/>
        </authorList>
    </citation>
    <scope>NUCLEOTIDE SEQUENCE [LARGE SCALE GENOMIC DNA]</scope>
</reference>
<dbReference type="Proteomes" id="UP000271162">
    <property type="component" value="Unassembled WGS sequence"/>
</dbReference>
<name>A0A0N4XF31_NIPBR</name>
<evidence type="ECO:0000313" key="1">
    <source>
        <dbReference type="EMBL" id="VDL64398.1"/>
    </source>
</evidence>
<accession>A0A0N4XF31</accession>
<proteinExistence type="predicted"/>
<protein>
    <submittedName>
        <fullName evidence="3">Conjugal transfer protein TraN</fullName>
    </submittedName>
</protein>
<reference evidence="3" key="1">
    <citation type="submission" date="2017-02" db="UniProtKB">
        <authorList>
            <consortium name="WormBaseParasite"/>
        </authorList>
    </citation>
    <scope>IDENTIFICATION</scope>
</reference>